<dbReference type="PANTHER" id="PTHR24543:SF325">
    <property type="entry name" value="F5_8 TYPE C DOMAIN-CONTAINING PROTEIN"/>
    <property type="match status" value="1"/>
</dbReference>
<dbReference type="CDD" id="cd00057">
    <property type="entry name" value="FA58C"/>
    <property type="match status" value="4"/>
</dbReference>
<feature type="domain" description="F5/8 type C" evidence="1">
    <location>
        <begin position="159"/>
        <end position="312"/>
    </location>
</feature>
<dbReference type="PROSITE" id="PS01286">
    <property type="entry name" value="FA58C_2"/>
    <property type="match status" value="4"/>
</dbReference>
<feature type="non-terminal residue" evidence="2">
    <location>
        <position position="1"/>
    </location>
</feature>
<dbReference type="PANTHER" id="PTHR24543">
    <property type="entry name" value="MULTICOPPER OXIDASE-RELATED"/>
    <property type="match status" value="1"/>
</dbReference>
<name>A0AAU9WVI9_9CNID</name>
<dbReference type="AlphaFoldDB" id="A0AAU9WVI9"/>
<dbReference type="Gene3D" id="2.60.120.260">
    <property type="entry name" value="Galactose-binding domain-like"/>
    <property type="match status" value="4"/>
</dbReference>
<dbReference type="SUPFAM" id="SSF49785">
    <property type="entry name" value="Galactose-binding domain-like"/>
    <property type="match status" value="4"/>
</dbReference>
<evidence type="ECO:0000259" key="1">
    <source>
        <dbReference type="PROSITE" id="PS50022"/>
    </source>
</evidence>
<accession>A0AAU9WVI9</accession>
<dbReference type="FunFam" id="2.60.120.260:FF:000016">
    <property type="entry name" value="Contactin-associated protein-like 4 isoform 1"/>
    <property type="match status" value="4"/>
</dbReference>
<protein>
    <recommendedName>
        <fullName evidence="1">F5/8 type C domain-containing protein</fullName>
    </recommendedName>
</protein>
<evidence type="ECO:0000313" key="2">
    <source>
        <dbReference type="EMBL" id="CAH3127331.1"/>
    </source>
</evidence>
<dbReference type="PROSITE" id="PS50022">
    <property type="entry name" value="FA58C_3"/>
    <property type="match status" value="4"/>
</dbReference>
<feature type="domain" description="F5/8 type C" evidence="1">
    <location>
        <begin position="3"/>
        <end position="156"/>
    </location>
</feature>
<organism evidence="2 3">
    <name type="scientific">Pocillopora meandrina</name>
    <dbReference type="NCBI Taxonomy" id="46732"/>
    <lineage>
        <taxon>Eukaryota</taxon>
        <taxon>Metazoa</taxon>
        <taxon>Cnidaria</taxon>
        <taxon>Anthozoa</taxon>
        <taxon>Hexacorallia</taxon>
        <taxon>Scleractinia</taxon>
        <taxon>Astrocoeniina</taxon>
        <taxon>Pocilloporidae</taxon>
        <taxon>Pocillopora</taxon>
    </lineage>
</organism>
<dbReference type="InterPro" id="IPR008979">
    <property type="entry name" value="Galactose-bd-like_sf"/>
</dbReference>
<feature type="domain" description="F5/8 type C" evidence="1">
    <location>
        <begin position="343"/>
        <end position="498"/>
    </location>
</feature>
<reference evidence="2 3" key="1">
    <citation type="submission" date="2022-05" db="EMBL/GenBank/DDBJ databases">
        <authorList>
            <consortium name="Genoscope - CEA"/>
            <person name="William W."/>
        </authorList>
    </citation>
    <scope>NUCLEOTIDE SEQUENCE [LARGE SCALE GENOMIC DNA]</scope>
</reference>
<feature type="domain" description="F5/8 type C" evidence="1">
    <location>
        <begin position="514"/>
        <end position="668"/>
    </location>
</feature>
<dbReference type="SMART" id="SM00231">
    <property type="entry name" value="FA58C"/>
    <property type="match status" value="4"/>
</dbReference>
<dbReference type="Proteomes" id="UP001159428">
    <property type="component" value="Unassembled WGS sequence"/>
</dbReference>
<sequence length="669" mass="76921">SKCDKSFGIENGNIENSQITASSQWDSNHAAIQGRLNYKKNGPKQGGWSARTNDLNQWLQIDLINKYNKVTRIATQGRNGADQWVTKYMLQYSNDQAHFQFYREEGKASYRVFVGNTDRDTVVTHHLNPPIRAHYVRFLPKSWHRHISMRVELYGCKVCNKPLGMEDGRISNGQISASSEWDPNHAAIQGRLNFKQRGAKQGAWSARANNVNQWLQVDLGCQYTRVSHVATQGRNGYNQWVTRYMLQHGSNELHFLHYREHGQPDYKVFAGNTDRDTIVSHLLSSPVSARFIRFLPTAWHGHISMRVEIYGCGGNQIVGGFNGKFFENERNFLSIDRNNLLGCKDCHGALGMENRAISDSRISASSQWDANHAANQARLFYQAAGNKRGAWSARKNDANQWLQVQLHTIYKITFVATQGRNGVDQWVSKYMLHYSKDGEQFQYYRERGHNTNKEFNGNVDRDTAVYHELKPPITARYIQFQPMAWHRHISMRVEIYGCAAQCYHMHLAILIPIACSRALGMQIHQIPDWQITSSSQWDANHAAIQGRLFFQAAGNKQGAWSARKNDIKQWLQINLGCNGNTVTRVATQGRNAYNQWVTKYALQYSGDGLHFHFYKEKGQLKNKEFRGNNDRDTVVSHYLNPLIKAQYIRFRPIAWHGHISMRVELHGCR</sequence>
<gene>
    <name evidence="2" type="ORF">PMEA_00012505</name>
</gene>
<comment type="caution">
    <text evidence="2">The sequence shown here is derived from an EMBL/GenBank/DDBJ whole genome shotgun (WGS) entry which is preliminary data.</text>
</comment>
<dbReference type="InterPro" id="IPR000421">
    <property type="entry name" value="FA58C"/>
</dbReference>
<dbReference type="Pfam" id="PF00754">
    <property type="entry name" value="F5_F8_type_C"/>
    <property type="match status" value="4"/>
</dbReference>
<proteinExistence type="predicted"/>
<feature type="non-terminal residue" evidence="2">
    <location>
        <position position="669"/>
    </location>
</feature>
<dbReference type="EMBL" id="CALNXJ010000022">
    <property type="protein sequence ID" value="CAH3127331.1"/>
    <property type="molecule type" value="Genomic_DNA"/>
</dbReference>
<evidence type="ECO:0000313" key="3">
    <source>
        <dbReference type="Proteomes" id="UP001159428"/>
    </source>
</evidence>
<keyword evidence="3" id="KW-1185">Reference proteome</keyword>